<evidence type="ECO:0000313" key="3">
    <source>
        <dbReference type="Proteomes" id="UP000176944"/>
    </source>
</evidence>
<dbReference type="AlphaFoldDB" id="A0A1D9G3R7"/>
<protein>
    <submittedName>
        <fullName evidence="2">Pentapeptide repeat-containing protein</fullName>
    </submittedName>
</protein>
<dbReference type="PANTHER" id="PTHR14136">
    <property type="entry name" value="BTB_POZ DOMAIN-CONTAINING PROTEIN KCTD9"/>
    <property type="match status" value="1"/>
</dbReference>
<dbReference type="SUPFAM" id="SSF141571">
    <property type="entry name" value="Pentapeptide repeat-like"/>
    <property type="match status" value="1"/>
</dbReference>
<name>A0A1D9G3R7_MOOP1</name>
<evidence type="ECO:0000313" key="2">
    <source>
        <dbReference type="EMBL" id="AOY82165.1"/>
    </source>
</evidence>
<dbReference type="CDD" id="cd00038">
    <property type="entry name" value="CAP_ED"/>
    <property type="match status" value="1"/>
</dbReference>
<gene>
    <name evidence="2" type="ORF">BJP36_21920</name>
</gene>
<dbReference type="PANTHER" id="PTHR14136:SF17">
    <property type="entry name" value="BTB_POZ DOMAIN-CONTAINING PROTEIN KCTD9"/>
    <property type="match status" value="1"/>
</dbReference>
<dbReference type="PROSITE" id="PS50042">
    <property type="entry name" value="CNMP_BINDING_3"/>
    <property type="match status" value="1"/>
</dbReference>
<dbReference type="SMART" id="SM00100">
    <property type="entry name" value="cNMP"/>
    <property type="match status" value="1"/>
</dbReference>
<organism evidence="2 3">
    <name type="scientific">Moorena producens (strain JHB)</name>
    <dbReference type="NCBI Taxonomy" id="1454205"/>
    <lineage>
        <taxon>Bacteria</taxon>
        <taxon>Bacillati</taxon>
        <taxon>Cyanobacteriota</taxon>
        <taxon>Cyanophyceae</taxon>
        <taxon>Coleofasciculales</taxon>
        <taxon>Coleofasciculaceae</taxon>
        <taxon>Moorena</taxon>
    </lineage>
</organism>
<dbReference type="InterPro" id="IPR000595">
    <property type="entry name" value="cNMP-bd_dom"/>
</dbReference>
<dbReference type="Gene3D" id="2.160.20.80">
    <property type="entry name" value="E3 ubiquitin-protein ligase SopA"/>
    <property type="match status" value="1"/>
</dbReference>
<dbReference type="Pfam" id="PF00027">
    <property type="entry name" value="cNMP_binding"/>
    <property type="match status" value="1"/>
</dbReference>
<dbReference type="Pfam" id="PF00805">
    <property type="entry name" value="Pentapeptide"/>
    <property type="match status" value="1"/>
</dbReference>
<sequence>MTNEQSKPVTNEKFNQELEEFIRSVEGANTTNFSQLAEIAELNLYEDLARVDLSGVNLENVNLNNADLRGTNFRNANLTGADFRNANLTGADFNDAILDNAQFGNNSGLTEDIISALKAQGAIFFDDSEEFLLPTEKLHNVEALWKQGIKKTILMIEELSDKDVEWMIATGSKKEIIADTTLIEEGKEIDALYIVLDGQFTVSVGGRDIAELSGGEVVGEMSFLKRSLPAATVTAINDSVVWSISRHKLQEKLQQDKDFASRFYKATSIILADRLLGQSYQNQYSQIQPLPNYYGSPKILNNQAYLNRYNAQKKLENLIKGMSDKCLS</sequence>
<dbReference type="Gene3D" id="2.60.120.10">
    <property type="entry name" value="Jelly Rolls"/>
    <property type="match status" value="1"/>
</dbReference>
<feature type="domain" description="Cyclic nucleotide-binding" evidence="1">
    <location>
        <begin position="155"/>
        <end position="265"/>
    </location>
</feature>
<reference evidence="3" key="1">
    <citation type="submission" date="2016-10" db="EMBL/GenBank/DDBJ databases">
        <title>Comparative genomics uncovers the prolific and rare metabolic potential of the cyanobacterial genus Moorea.</title>
        <authorList>
            <person name="Leao T."/>
            <person name="Castelao G."/>
            <person name="Korobeynikov A."/>
            <person name="Monroe E.A."/>
            <person name="Podell S."/>
            <person name="Glukhov E."/>
            <person name="Allen E."/>
            <person name="Gerwick W.H."/>
            <person name="Gerwick L."/>
        </authorList>
    </citation>
    <scope>NUCLEOTIDE SEQUENCE [LARGE SCALE GENOMIC DNA]</scope>
    <source>
        <strain evidence="3">JHB</strain>
    </source>
</reference>
<proteinExistence type="predicted"/>
<dbReference type="SUPFAM" id="SSF51206">
    <property type="entry name" value="cAMP-binding domain-like"/>
    <property type="match status" value="1"/>
</dbReference>
<dbReference type="InterPro" id="IPR018490">
    <property type="entry name" value="cNMP-bd_dom_sf"/>
</dbReference>
<dbReference type="Proteomes" id="UP000176944">
    <property type="component" value="Chromosome"/>
</dbReference>
<dbReference type="InterPro" id="IPR014710">
    <property type="entry name" value="RmlC-like_jellyroll"/>
</dbReference>
<dbReference type="EMBL" id="CP017708">
    <property type="protein sequence ID" value="AOY82165.1"/>
    <property type="molecule type" value="Genomic_DNA"/>
</dbReference>
<accession>A0A1D9G3R7</accession>
<evidence type="ECO:0000259" key="1">
    <source>
        <dbReference type="PROSITE" id="PS50042"/>
    </source>
</evidence>
<dbReference type="InterPro" id="IPR001646">
    <property type="entry name" value="5peptide_repeat"/>
</dbReference>
<dbReference type="InterPro" id="IPR051082">
    <property type="entry name" value="Pentapeptide-BTB/POZ_domain"/>
</dbReference>